<dbReference type="EMBL" id="KU686212">
    <property type="protein sequence ID" value="AOV62107.1"/>
    <property type="molecule type" value="Genomic_DNA"/>
</dbReference>
<dbReference type="Proteomes" id="UP000203902">
    <property type="component" value="Segment"/>
</dbReference>
<evidence type="ECO:0000313" key="4">
    <source>
        <dbReference type="Proteomes" id="UP000226384"/>
    </source>
</evidence>
<protein>
    <submittedName>
        <fullName evidence="2">Uncharacterized protein</fullName>
    </submittedName>
</protein>
<dbReference type="RefSeq" id="YP_009323116.1">
    <property type="nucleotide sequence ID" value="NC_031927.1"/>
</dbReference>
<keyword evidence="3" id="KW-1185">Reference proteome</keyword>
<dbReference type="EMBL" id="KU686213">
    <property type="protein sequence ID" value="AOV62370.1"/>
    <property type="molecule type" value="Genomic_DNA"/>
</dbReference>
<evidence type="ECO:0000313" key="3">
    <source>
        <dbReference type="Proteomes" id="UP000203902"/>
    </source>
</evidence>
<dbReference type="GeneID" id="30308237"/>
<reference evidence="3 4" key="1">
    <citation type="journal article" date="2016" name="Virology">
        <title>The genomic content and context of auxiliary metabolic genes in marine cyanomyoviruses.</title>
        <authorList>
            <person name="Crummett L.T."/>
            <person name="Puxty R.J."/>
            <person name="Weihe C."/>
            <person name="Marston M.F."/>
            <person name="Martiny J.B."/>
        </authorList>
    </citation>
    <scope>NUCLEOTIDE SEQUENCE [LARGE SCALE GENOMIC DNA]</scope>
    <source>
        <strain evidence="1">0910CC49</strain>
        <strain evidence="2">0910SB42</strain>
    </source>
</reference>
<evidence type="ECO:0000313" key="2">
    <source>
        <dbReference type="EMBL" id="AOV62370.1"/>
    </source>
</evidence>
<organism evidence="2 4">
    <name type="scientific">Synechococcus phage S-CAM7</name>
    <dbReference type="NCBI Taxonomy" id="1883368"/>
    <lineage>
        <taxon>Viruses</taxon>
        <taxon>Duplodnaviria</taxon>
        <taxon>Heunggongvirae</taxon>
        <taxon>Uroviricota</taxon>
        <taxon>Caudoviricetes</taxon>
        <taxon>Pantevenvirales</taxon>
        <taxon>Kyanoviridae</taxon>
        <taxon>Mazuvirus</taxon>
        <taxon>Mazuvirus scam7</taxon>
    </lineage>
</organism>
<dbReference type="KEGG" id="vg:30308237"/>
<name>A0A1D8KUK8_9CAUD</name>
<proteinExistence type="predicted"/>
<accession>A0A1D8KUK8</accession>
<evidence type="ECO:0000313" key="1">
    <source>
        <dbReference type="EMBL" id="AOV62107.1"/>
    </source>
</evidence>
<gene>
    <name evidence="1" type="ORF">C490910_183</name>
    <name evidence="2" type="ORF">S420910_182</name>
</gene>
<sequence>MNPLHPLADWEPDFFEYINEGWLDMYYEPPTDQERKDAFIKSITINSNPYYNEKYYDYEV</sequence>
<dbReference type="Proteomes" id="UP000226384">
    <property type="component" value="Segment"/>
</dbReference>